<dbReference type="Gene3D" id="1.10.1660.10">
    <property type="match status" value="1"/>
</dbReference>
<dbReference type="InterPro" id="IPR009061">
    <property type="entry name" value="DNA-bd_dom_put_sf"/>
</dbReference>
<dbReference type="Pfam" id="PF13411">
    <property type="entry name" value="MerR_1"/>
    <property type="match status" value="1"/>
</dbReference>
<dbReference type="InterPro" id="IPR047057">
    <property type="entry name" value="MerR_fam"/>
</dbReference>
<dbReference type="GO" id="GO:0003677">
    <property type="term" value="F:DNA binding"/>
    <property type="evidence" value="ECO:0007669"/>
    <property type="project" value="UniProtKB-KW"/>
</dbReference>
<dbReference type="GO" id="GO:0003700">
    <property type="term" value="F:DNA-binding transcription factor activity"/>
    <property type="evidence" value="ECO:0007669"/>
    <property type="project" value="InterPro"/>
</dbReference>
<evidence type="ECO:0000313" key="3">
    <source>
        <dbReference type="EMBL" id="OYD17540.1"/>
    </source>
</evidence>
<sequence length="101" mass="11975">MKLYYSISEVGSILGVEPHTIRYWEKEFKIRPKKRGRRRVYQQNNIDALLLVKELLYDQKYTISGAKRRFKEIKKTGETVIKNTLVFIRDEIAEVVDILEG</sequence>
<gene>
    <name evidence="3" type="ORF">CH333_00505</name>
</gene>
<comment type="caution">
    <text evidence="3">The sequence shown here is derived from an EMBL/GenBank/DDBJ whole genome shotgun (WGS) entry which is preliminary data.</text>
</comment>
<name>A0A235BYV5_UNCW3</name>
<reference evidence="3 4" key="1">
    <citation type="submission" date="2017-07" db="EMBL/GenBank/DDBJ databases">
        <title>Recovery of genomes from metagenomes via a dereplication, aggregation, and scoring strategy.</title>
        <authorList>
            <person name="Sieber C.M."/>
            <person name="Probst A.J."/>
            <person name="Sharrar A."/>
            <person name="Thomas B.C."/>
            <person name="Hess M."/>
            <person name="Tringe S.G."/>
            <person name="Banfield J.F."/>
        </authorList>
    </citation>
    <scope>NUCLEOTIDE SEQUENCE [LARGE SCALE GENOMIC DNA]</scope>
    <source>
        <strain evidence="3">JGI_Cruoil_03_44_89</strain>
    </source>
</reference>
<evidence type="ECO:0000313" key="4">
    <source>
        <dbReference type="Proteomes" id="UP000215215"/>
    </source>
</evidence>
<protein>
    <recommendedName>
        <fullName evidence="2">HTH merR-type domain-containing protein</fullName>
    </recommendedName>
</protein>
<proteinExistence type="predicted"/>
<evidence type="ECO:0000256" key="1">
    <source>
        <dbReference type="ARBA" id="ARBA00023125"/>
    </source>
</evidence>
<dbReference type="PROSITE" id="PS50937">
    <property type="entry name" value="HTH_MERR_2"/>
    <property type="match status" value="1"/>
</dbReference>
<feature type="domain" description="HTH merR-type" evidence="2">
    <location>
        <begin position="4"/>
        <end position="55"/>
    </location>
</feature>
<keyword evidence="1" id="KW-0238">DNA-binding</keyword>
<dbReference type="Proteomes" id="UP000215215">
    <property type="component" value="Unassembled WGS sequence"/>
</dbReference>
<organism evidence="3 4">
    <name type="scientific">candidate division WOR-3 bacterium JGI_Cruoil_03_44_89</name>
    <dbReference type="NCBI Taxonomy" id="1973748"/>
    <lineage>
        <taxon>Bacteria</taxon>
        <taxon>Bacteria division WOR-3</taxon>
    </lineage>
</organism>
<dbReference type="AlphaFoldDB" id="A0A235BYV5"/>
<dbReference type="PANTHER" id="PTHR30204">
    <property type="entry name" value="REDOX-CYCLING DRUG-SENSING TRANSCRIPTIONAL ACTIVATOR SOXR"/>
    <property type="match status" value="1"/>
</dbReference>
<dbReference type="CDD" id="cd04765">
    <property type="entry name" value="HTH_MlrA-like_sg2"/>
    <property type="match status" value="1"/>
</dbReference>
<dbReference type="SMART" id="SM00422">
    <property type="entry name" value="HTH_MERR"/>
    <property type="match status" value="1"/>
</dbReference>
<accession>A0A235BYV5</accession>
<dbReference type="InterPro" id="IPR000551">
    <property type="entry name" value="MerR-type_HTH_dom"/>
</dbReference>
<dbReference type="SUPFAM" id="SSF46955">
    <property type="entry name" value="Putative DNA-binding domain"/>
    <property type="match status" value="1"/>
</dbReference>
<dbReference type="PANTHER" id="PTHR30204:SF15">
    <property type="entry name" value="BLL5018 PROTEIN"/>
    <property type="match status" value="1"/>
</dbReference>
<dbReference type="EMBL" id="NOZQ01000005">
    <property type="protein sequence ID" value="OYD17540.1"/>
    <property type="molecule type" value="Genomic_DNA"/>
</dbReference>
<evidence type="ECO:0000259" key="2">
    <source>
        <dbReference type="PROSITE" id="PS50937"/>
    </source>
</evidence>